<evidence type="ECO:0000256" key="4">
    <source>
        <dbReference type="ARBA" id="ARBA00022692"/>
    </source>
</evidence>
<evidence type="ECO:0000256" key="6">
    <source>
        <dbReference type="ARBA" id="ARBA00022824"/>
    </source>
</evidence>
<evidence type="ECO:0000256" key="2">
    <source>
        <dbReference type="ARBA" id="ARBA00006776"/>
    </source>
</evidence>
<evidence type="ECO:0000256" key="8">
    <source>
        <dbReference type="ARBA" id="ARBA00023136"/>
    </source>
</evidence>
<comment type="similarity">
    <text evidence="2">Belongs to the TRAP-alpha family.</text>
</comment>
<keyword evidence="7 13" id="KW-1133">Transmembrane helix</keyword>
<sequence length="296" mass="33085">MNNKLLLIFLLVLPAVLIVITDGGGRSSFVAHADDAVEDEVEGEDDVTIDDEGPGAGTLETDAVVADSEEEEEEEEEKALQASPDAQTKIVFSKPDNYMEMPAGAIVKFLVGFINNGEKDFIVDSIDAAFRYPQDYSFYIQNFTAAYYGRLVESKKQATFDYSFMPSENFNARPFGLTINLNYRDVEGSLYQDALFNETISIIEVDEGLDGETFFLYVFLAAVAVLLLVAGQQFLASFTKKRGQRTKAPVEMGTSNHNDVDYDWIPKQTLDDMKKSPRRTPRQSPRQRRTKGSSED</sequence>
<feature type="compositionally biased region" description="Basic residues" evidence="12">
    <location>
        <begin position="276"/>
        <end position="296"/>
    </location>
</feature>
<gene>
    <name evidence="16" type="primary">LOC106821013</name>
</gene>
<evidence type="ECO:0000256" key="7">
    <source>
        <dbReference type="ARBA" id="ARBA00022989"/>
    </source>
</evidence>
<dbReference type="PANTHER" id="PTHR12924">
    <property type="entry name" value="TRANSLOCON-ASSOCIATED PROTEIN, ALPHA SUBUNIT"/>
    <property type="match status" value="1"/>
</dbReference>
<organism evidence="15 16">
    <name type="scientific">Priapulus caudatus</name>
    <name type="common">Priapulid worm</name>
    <dbReference type="NCBI Taxonomy" id="37621"/>
    <lineage>
        <taxon>Eukaryota</taxon>
        <taxon>Metazoa</taxon>
        <taxon>Ecdysozoa</taxon>
        <taxon>Scalidophora</taxon>
        <taxon>Priapulida</taxon>
        <taxon>Priapulimorpha</taxon>
        <taxon>Priapulimorphida</taxon>
        <taxon>Priapulidae</taxon>
        <taxon>Priapulus</taxon>
    </lineage>
</organism>
<comment type="subcellular location">
    <subcellularLocation>
        <location evidence="1">Endoplasmic reticulum membrane</location>
        <topology evidence="1">Single-pass type I membrane protein</topology>
    </subcellularLocation>
</comment>
<feature type="compositionally biased region" description="Acidic residues" evidence="12">
    <location>
        <begin position="40"/>
        <end position="53"/>
    </location>
</feature>
<evidence type="ECO:0000256" key="14">
    <source>
        <dbReference type="SAM" id="SignalP"/>
    </source>
</evidence>
<dbReference type="RefSeq" id="XP_014681131.1">
    <property type="nucleotide sequence ID" value="XM_014825645.1"/>
</dbReference>
<feature type="signal peptide" evidence="14">
    <location>
        <begin position="1"/>
        <end position="18"/>
    </location>
</feature>
<dbReference type="Pfam" id="PF03896">
    <property type="entry name" value="TRAP_alpha"/>
    <property type="match status" value="1"/>
</dbReference>
<feature type="region of interest" description="Disordered" evidence="12">
    <location>
        <begin position="40"/>
        <end position="59"/>
    </location>
</feature>
<feature type="chain" id="PRO_5046725806" description="Translocon-associated protein subunit alpha" evidence="14">
    <location>
        <begin position="19"/>
        <end position="296"/>
    </location>
</feature>
<evidence type="ECO:0000256" key="10">
    <source>
        <dbReference type="ARBA" id="ARBA00025854"/>
    </source>
</evidence>
<proteinExistence type="inferred from homology"/>
<dbReference type="PANTHER" id="PTHR12924:SF0">
    <property type="entry name" value="TRANSLOCON-ASSOCIATED PROTEIN SUBUNIT ALPHA"/>
    <property type="match status" value="1"/>
</dbReference>
<dbReference type="Proteomes" id="UP000695022">
    <property type="component" value="Unplaced"/>
</dbReference>
<evidence type="ECO:0000313" key="16">
    <source>
        <dbReference type="RefSeq" id="XP_014681131.1"/>
    </source>
</evidence>
<name>A0ABM1F9L0_PRICU</name>
<protein>
    <recommendedName>
        <fullName evidence="3">Translocon-associated protein subunit alpha</fullName>
    </recommendedName>
    <alternativeName>
        <fullName evidence="11">Signal sequence receptor subunit alpha</fullName>
    </alternativeName>
</protein>
<evidence type="ECO:0000256" key="1">
    <source>
        <dbReference type="ARBA" id="ARBA00004115"/>
    </source>
</evidence>
<keyword evidence="8 13" id="KW-0472">Membrane</keyword>
<evidence type="ECO:0000256" key="13">
    <source>
        <dbReference type="SAM" id="Phobius"/>
    </source>
</evidence>
<comment type="function">
    <text evidence="9">TRAP proteins are part of a complex whose function is to bind calcium to the ER membrane and thereby regulate the retention of ER resident proteins. May be involved in the recycling of the translocation apparatus after completion of the translocation process or may function as a membrane-bound chaperone facilitating folding of translocated proteins.</text>
</comment>
<evidence type="ECO:0000256" key="3">
    <source>
        <dbReference type="ARBA" id="ARBA00020280"/>
    </source>
</evidence>
<keyword evidence="4 13" id="KW-0812">Transmembrane</keyword>
<keyword evidence="15" id="KW-1185">Reference proteome</keyword>
<evidence type="ECO:0000313" key="15">
    <source>
        <dbReference type="Proteomes" id="UP000695022"/>
    </source>
</evidence>
<dbReference type="GeneID" id="106821013"/>
<dbReference type="InterPro" id="IPR005595">
    <property type="entry name" value="TRAP_alpha"/>
</dbReference>
<feature type="region of interest" description="Disordered" evidence="12">
    <location>
        <begin position="261"/>
        <end position="296"/>
    </location>
</feature>
<evidence type="ECO:0000256" key="5">
    <source>
        <dbReference type="ARBA" id="ARBA00022729"/>
    </source>
</evidence>
<keyword evidence="6" id="KW-0256">Endoplasmic reticulum</keyword>
<evidence type="ECO:0000256" key="12">
    <source>
        <dbReference type="SAM" id="MobiDB-lite"/>
    </source>
</evidence>
<accession>A0ABM1F9L0</accession>
<keyword evidence="5 14" id="KW-0732">Signal</keyword>
<comment type="subunit">
    <text evidence="10">Heterotetramer of TRAP-alpha, TRAP-beta, TRAP-delta and TRAP-gamma. Interacts with palmitoylated calnexin (CALX), the interaction is required for efficient folding of glycosylated proteins.</text>
</comment>
<reference evidence="16" key="1">
    <citation type="submission" date="2025-08" db="UniProtKB">
        <authorList>
            <consortium name="RefSeq"/>
        </authorList>
    </citation>
    <scope>IDENTIFICATION</scope>
</reference>
<evidence type="ECO:0000256" key="11">
    <source>
        <dbReference type="ARBA" id="ARBA00031071"/>
    </source>
</evidence>
<feature type="transmembrane region" description="Helical" evidence="13">
    <location>
        <begin position="214"/>
        <end position="235"/>
    </location>
</feature>
<evidence type="ECO:0000256" key="9">
    <source>
        <dbReference type="ARBA" id="ARBA00025620"/>
    </source>
</evidence>